<organism evidence="9 10">
    <name type="scientific">Massilia timonae CCUG 45783</name>
    <dbReference type="NCBI Taxonomy" id="883126"/>
    <lineage>
        <taxon>Bacteria</taxon>
        <taxon>Pseudomonadati</taxon>
        <taxon>Pseudomonadota</taxon>
        <taxon>Betaproteobacteria</taxon>
        <taxon>Burkholderiales</taxon>
        <taxon>Oxalobacteraceae</taxon>
        <taxon>Telluria group</taxon>
        <taxon>Massilia</taxon>
    </lineage>
</organism>
<dbReference type="PANTHER" id="PTHR24286">
    <property type="entry name" value="CYTOCHROME P450 26"/>
    <property type="match status" value="1"/>
</dbReference>
<proteinExistence type="inferred from homology"/>
<evidence type="ECO:0000313" key="9">
    <source>
        <dbReference type="EMBL" id="EKU83191.1"/>
    </source>
</evidence>
<dbReference type="GO" id="GO:0016125">
    <property type="term" value="P:sterol metabolic process"/>
    <property type="evidence" value="ECO:0007669"/>
    <property type="project" value="TreeGrafter"/>
</dbReference>
<evidence type="ECO:0000313" key="10">
    <source>
        <dbReference type="Proteomes" id="UP000009874"/>
    </source>
</evidence>
<keyword evidence="4" id="KW-0479">Metal-binding</keyword>
<comment type="similarity">
    <text evidence="2">Belongs to the cytochrome P450 family.</text>
</comment>
<evidence type="ECO:0000256" key="7">
    <source>
        <dbReference type="ARBA" id="ARBA00023033"/>
    </source>
</evidence>
<name>K9DIT9_9BURK</name>
<dbReference type="GO" id="GO:0005506">
    <property type="term" value="F:iron ion binding"/>
    <property type="evidence" value="ECO:0007669"/>
    <property type="project" value="InterPro"/>
</dbReference>
<dbReference type="InterPro" id="IPR036396">
    <property type="entry name" value="Cyt_P450_sf"/>
</dbReference>
<dbReference type="CDD" id="cd11067">
    <property type="entry name" value="CYP152"/>
    <property type="match status" value="1"/>
</dbReference>
<dbReference type="PATRIC" id="fig|883126.3.peg.1613"/>
<feature type="compositionally biased region" description="Basic and acidic residues" evidence="8">
    <location>
        <begin position="421"/>
        <end position="431"/>
    </location>
</feature>
<dbReference type="RefSeq" id="WP_005665449.1">
    <property type="nucleotide sequence ID" value="NZ_JH992922.1"/>
</dbReference>
<dbReference type="GO" id="GO:0004497">
    <property type="term" value="F:monooxygenase activity"/>
    <property type="evidence" value="ECO:0007669"/>
    <property type="project" value="UniProtKB-KW"/>
</dbReference>
<comment type="cofactor">
    <cofactor evidence="1">
        <name>heme</name>
        <dbReference type="ChEBI" id="CHEBI:30413"/>
    </cofactor>
</comment>
<evidence type="ECO:0000256" key="5">
    <source>
        <dbReference type="ARBA" id="ARBA00023002"/>
    </source>
</evidence>
<dbReference type="PANTHER" id="PTHR24286:SF24">
    <property type="entry name" value="LANOSTEROL 14-ALPHA DEMETHYLASE"/>
    <property type="match status" value="1"/>
</dbReference>
<keyword evidence="7" id="KW-0503">Monooxygenase</keyword>
<dbReference type="Proteomes" id="UP000009874">
    <property type="component" value="Unassembled WGS sequence"/>
</dbReference>
<dbReference type="SUPFAM" id="SSF48264">
    <property type="entry name" value="Cytochrome P450"/>
    <property type="match status" value="1"/>
</dbReference>
<dbReference type="Gene3D" id="1.10.630.10">
    <property type="entry name" value="Cytochrome P450"/>
    <property type="match status" value="1"/>
</dbReference>
<dbReference type="AlphaFoldDB" id="K9DIT9"/>
<dbReference type="Pfam" id="PF00067">
    <property type="entry name" value="p450"/>
    <property type="match status" value="1"/>
</dbReference>
<dbReference type="InterPro" id="IPR001128">
    <property type="entry name" value="Cyt_P450"/>
</dbReference>
<dbReference type="GO" id="GO:0016705">
    <property type="term" value="F:oxidoreductase activity, acting on paired donors, with incorporation or reduction of molecular oxygen"/>
    <property type="evidence" value="ECO:0007669"/>
    <property type="project" value="InterPro"/>
</dbReference>
<dbReference type="HOGENOM" id="CLU_037319_0_0_4"/>
<evidence type="ECO:0000256" key="4">
    <source>
        <dbReference type="ARBA" id="ARBA00022723"/>
    </source>
</evidence>
<keyword evidence="10" id="KW-1185">Reference proteome</keyword>
<keyword evidence="6" id="KW-0408">Iron</keyword>
<evidence type="ECO:0000256" key="1">
    <source>
        <dbReference type="ARBA" id="ARBA00001971"/>
    </source>
</evidence>
<evidence type="ECO:0008006" key="11">
    <source>
        <dbReference type="Google" id="ProtNLM"/>
    </source>
</evidence>
<sequence>MTITHDQPVSVHRAVPGTGGIDNALALLAEGYRFIGRRCERLGSDIFTTRIMLRQAVCMRGPEAARLFYTPDRFTRKRAIPPTVLMLLQDFGSAETLDAQAHRRRKALMMSLLTPDYQARMVACFEDALRARLAAWPGRHSVVLLREAEAALADAACRWAGVPLAAGELERRTEELAAMVDAAGSFGPKNLRAQLLRQRCERWARALVEAVRAARLPADPASALAVISRHRDHEDRLLDVKVAAVELINLLRPIVAVARFIVFGALAMHQFPEWRARLAGADDALLTMFAQEVRRYYPFFPAVGGRATGDFDWKGLRFAKGDWVLFDLYGTNHHPDLWPAPQRFDPERFAGWRDDGHSLVAQGAGDYLNGHRCPGEPATVELVKAALRLLAGEARYRVPRQQLQVSLSRMPSQPASGMVLETDRVQPTRVR</sequence>
<dbReference type="GO" id="GO:0020037">
    <property type="term" value="F:heme binding"/>
    <property type="evidence" value="ECO:0007669"/>
    <property type="project" value="InterPro"/>
</dbReference>
<evidence type="ECO:0000256" key="3">
    <source>
        <dbReference type="ARBA" id="ARBA00022617"/>
    </source>
</evidence>
<evidence type="ECO:0000256" key="8">
    <source>
        <dbReference type="SAM" id="MobiDB-lite"/>
    </source>
</evidence>
<keyword evidence="3" id="KW-0349">Heme</keyword>
<comment type="caution">
    <text evidence="9">The sequence shown here is derived from an EMBL/GenBank/DDBJ whole genome shotgun (WGS) entry which is preliminary data.</text>
</comment>
<dbReference type="eggNOG" id="COG2124">
    <property type="taxonomic scope" value="Bacteria"/>
</dbReference>
<evidence type="ECO:0000256" key="6">
    <source>
        <dbReference type="ARBA" id="ARBA00023004"/>
    </source>
</evidence>
<gene>
    <name evidence="9" type="ORF">HMPREF9710_01589</name>
</gene>
<accession>K9DIT9</accession>
<reference evidence="9 10" key="1">
    <citation type="submission" date="2012-09" db="EMBL/GenBank/DDBJ databases">
        <title>The Genome Sequence of Massilia timonae CCUG 45783.</title>
        <authorList>
            <consortium name="The Broad Institute Genome Sequencing Platform"/>
            <person name="Earl A."/>
            <person name="Ward D."/>
            <person name="Feldgarden M."/>
            <person name="Gevers D."/>
            <person name="Huys G."/>
            <person name="Walker B."/>
            <person name="Young S.K."/>
            <person name="Zeng Q."/>
            <person name="Gargeya S."/>
            <person name="Fitzgerald M."/>
            <person name="Haas B."/>
            <person name="Abouelleil A."/>
            <person name="Alvarado L."/>
            <person name="Arachchi H.M."/>
            <person name="Berlin A.M."/>
            <person name="Chapman S.B."/>
            <person name="Goldberg J."/>
            <person name="Griggs A."/>
            <person name="Gujja S."/>
            <person name="Hansen M."/>
            <person name="Howarth C."/>
            <person name="Imamovic A."/>
            <person name="Larimer J."/>
            <person name="McCowen C."/>
            <person name="Montmayeur A."/>
            <person name="Murphy C."/>
            <person name="Neiman D."/>
            <person name="Pearson M."/>
            <person name="Priest M."/>
            <person name="Roberts A."/>
            <person name="Saif S."/>
            <person name="Shea T."/>
            <person name="Sisk P."/>
            <person name="Sykes S."/>
            <person name="Wortman J."/>
            <person name="Nusbaum C."/>
            <person name="Birren B."/>
        </authorList>
    </citation>
    <scope>NUCLEOTIDE SEQUENCE [LARGE SCALE GENOMIC DNA]</scope>
    <source>
        <strain evidence="9 10">CCUG 45783</strain>
    </source>
</reference>
<dbReference type="EMBL" id="AGZI01000017">
    <property type="protein sequence ID" value="EKU83191.1"/>
    <property type="molecule type" value="Genomic_DNA"/>
</dbReference>
<keyword evidence="5" id="KW-0560">Oxidoreductase</keyword>
<protein>
    <recommendedName>
        <fullName evidence="11">Fatty-acid peroxygenase</fullName>
    </recommendedName>
</protein>
<feature type="region of interest" description="Disordered" evidence="8">
    <location>
        <begin position="407"/>
        <end position="431"/>
    </location>
</feature>
<evidence type="ECO:0000256" key="2">
    <source>
        <dbReference type="ARBA" id="ARBA00010617"/>
    </source>
</evidence>